<evidence type="ECO:0000256" key="3">
    <source>
        <dbReference type="ARBA" id="ARBA00023163"/>
    </source>
</evidence>
<protein>
    <submittedName>
        <fullName evidence="6">AraC family transcriptional regulator</fullName>
    </submittedName>
</protein>
<keyword evidence="7" id="KW-1185">Reference proteome</keyword>
<keyword evidence="1" id="KW-0805">Transcription regulation</keyword>
<dbReference type="InterPro" id="IPR018062">
    <property type="entry name" value="HTH_AraC-typ_CS"/>
</dbReference>
<comment type="caution">
    <text evidence="6">The sequence shown here is derived from an EMBL/GenBank/DDBJ whole genome shotgun (WGS) entry which is preliminary data.</text>
</comment>
<evidence type="ECO:0000256" key="4">
    <source>
        <dbReference type="SAM" id="Phobius"/>
    </source>
</evidence>
<feature type="transmembrane region" description="Helical" evidence="4">
    <location>
        <begin position="42"/>
        <end position="61"/>
    </location>
</feature>
<dbReference type="PRINTS" id="PR00032">
    <property type="entry name" value="HTHARAC"/>
</dbReference>
<accession>A0A3E1Q8W3</accession>
<dbReference type="InterPro" id="IPR020449">
    <property type="entry name" value="Tscrpt_reg_AraC-type_HTH"/>
</dbReference>
<dbReference type="Gene3D" id="1.10.10.60">
    <property type="entry name" value="Homeodomain-like"/>
    <property type="match status" value="2"/>
</dbReference>
<dbReference type="PROSITE" id="PS00041">
    <property type="entry name" value="HTH_ARAC_FAMILY_1"/>
    <property type="match status" value="1"/>
</dbReference>
<feature type="domain" description="HTH araC/xylS-type" evidence="5">
    <location>
        <begin position="293"/>
        <end position="394"/>
    </location>
</feature>
<evidence type="ECO:0000259" key="5">
    <source>
        <dbReference type="PROSITE" id="PS01124"/>
    </source>
</evidence>
<keyword evidence="4" id="KW-0812">Transmembrane</keyword>
<evidence type="ECO:0000256" key="1">
    <source>
        <dbReference type="ARBA" id="ARBA00023015"/>
    </source>
</evidence>
<evidence type="ECO:0000313" key="7">
    <source>
        <dbReference type="Proteomes" id="UP000261082"/>
    </source>
</evidence>
<dbReference type="Proteomes" id="UP000261082">
    <property type="component" value="Unassembled WGS sequence"/>
</dbReference>
<evidence type="ECO:0000256" key="2">
    <source>
        <dbReference type="ARBA" id="ARBA00023125"/>
    </source>
</evidence>
<dbReference type="SMART" id="SM00342">
    <property type="entry name" value="HTH_ARAC"/>
    <property type="match status" value="1"/>
</dbReference>
<feature type="transmembrane region" description="Helical" evidence="4">
    <location>
        <begin position="215"/>
        <end position="234"/>
    </location>
</feature>
<feature type="transmembrane region" description="Helical" evidence="4">
    <location>
        <begin position="185"/>
        <end position="209"/>
    </location>
</feature>
<organism evidence="6 7">
    <name type="scientific">Marixanthomonas ophiurae</name>
    <dbReference type="NCBI Taxonomy" id="387659"/>
    <lineage>
        <taxon>Bacteria</taxon>
        <taxon>Pseudomonadati</taxon>
        <taxon>Bacteroidota</taxon>
        <taxon>Flavobacteriia</taxon>
        <taxon>Flavobacteriales</taxon>
        <taxon>Flavobacteriaceae</taxon>
        <taxon>Marixanthomonas</taxon>
    </lineage>
</organism>
<keyword evidence="4" id="KW-1133">Transmembrane helix</keyword>
<dbReference type="GO" id="GO:0003700">
    <property type="term" value="F:DNA-binding transcription factor activity"/>
    <property type="evidence" value="ECO:0007669"/>
    <property type="project" value="InterPro"/>
</dbReference>
<keyword evidence="2" id="KW-0238">DNA-binding</keyword>
<dbReference type="PANTHER" id="PTHR43280:SF29">
    <property type="entry name" value="ARAC-FAMILY TRANSCRIPTIONAL REGULATOR"/>
    <property type="match status" value="1"/>
</dbReference>
<dbReference type="EMBL" id="QVID01000001">
    <property type="protein sequence ID" value="RFN58571.1"/>
    <property type="molecule type" value="Genomic_DNA"/>
</dbReference>
<dbReference type="SUPFAM" id="SSF46689">
    <property type="entry name" value="Homeodomain-like"/>
    <property type="match status" value="1"/>
</dbReference>
<keyword evidence="3" id="KW-0804">Transcription</keyword>
<evidence type="ECO:0000313" key="6">
    <source>
        <dbReference type="EMBL" id="RFN58571.1"/>
    </source>
</evidence>
<feature type="transmembrane region" description="Helical" evidence="4">
    <location>
        <begin position="111"/>
        <end position="132"/>
    </location>
</feature>
<dbReference type="PANTHER" id="PTHR43280">
    <property type="entry name" value="ARAC-FAMILY TRANSCRIPTIONAL REGULATOR"/>
    <property type="match status" value="1"/>
</dbReference>
<dbReference type="PROSITE" id="PS01124">
    <property type="entry name" value="HTH_ARAC_FAMILY_2"/>
    <property type="match status" value="1"/>
</dbReference>
<feature type="transmembrane region" description="Helical" evidence="4">
    <location>
        <begin position="144"/>
        <end position="164"/>
    </location>
</feature>
<dbReference type="AlphaFoldDB" id="A0A3E1Q8W3"/>
<sequence>MLFFNVENWAMFVDFILIAGMSLLFLLVVFLLKSNTGFSKKLLSVFFINSIFFLLYYYAYLHTSRPLGGIAVLFGSGSGFLLGPFLLFYIRSLIQPLNKVIKPLLVHLIPFYMYWIAISLPVALSMVFGLFKAYHTQYVQIADYINLVENAYFLGYIWMSFQLVESIRKAREQTYSFVESSNLKWISYLIIGLFCIVVVDSFFSVYELIFPRIPWNIGTLIAVALILLYCVLGYKGMFQSQILLPHFLLEEQASSNQKPLKNPKVKAESSIKPVRQLDVFTPREIEGLKNKLNELLITKKPYLDESLSLSQLAEELDITDKKLSELLNQHLHTNFYNFINDYRVKEVKEKLIKEGNEKYTLLSIAFDCGFQSKTSFNRVFKQKTGMSPSKFRQLQDKTTGP</sequence>
<dbReference type="GO" id="GO:0043565">
    <property type="term" value="F:sequence-specific DNA binding"/>
    <property type="evidence" value="ECO:0007669"/>
    <property type="project" value="InterPro"/>
</dbReference>
<proteinExistence type="predicted"/>
<name>A0A3E1Q8W3_9FLAO</name>
<reference evidence="6 7" key="1">
    <citation type="journal article" date="2007" name="Int. J. Syst. Evol. Microbiol.">
        <title>Marixanthomonas ophiurae gen. nov., sp. nov., a marine bacterium of the family Flavobacteriaceae isolated from a deep-sea brittle star.</title>
        <authorList>
            <person name="Romanenko L.A."/>
            <person name="Uchino M."/>
            <person name="Frolova G.M."/>
            <person name="Mikhailov V.V."/>
        </authorList>
    </citation>
    <scope>NUCLEOTIDE SEQUENCE [LARGE SCALE GENOMIC DNA]</scope>
    <source>
        <strain evidence="6 7">KMM 3046</strain>
    </source>
</reference>
<keyword evidence="4" id="KW-0472">Membrane</keyword>
<dbReference type="InterPro" id="IPR018060">
    <property type="entry name" value="HTH_AraC"/>
</dbReference>
<feature type="transmembrane region" description="Helical" evidence="4">
    <location>
        <begin position="67"/>
        <end position="90"/>
    </location>
</feature>
<dbReference type="InterPro" id="IPR009057">
    <property type="entry name" value="Homeodomain-like_sf"/>
</dbReference>
<dbReference type="Pfam" id="PF12833">
    <property type="entry name" value="HTH_18"/>
    <property type="match status" value="1"/>
</dbReference>
<gene>
    <name evidence="6" type="ORF">DZ858_00365</name>
</gene>
<feature type="transmembrane region" description="Helical" evidence="4">
    <location>
        <begin position="12"/>
        <end position="30"/>
    </location>
</feature>